<dbReference type="Pfam" id="PF13289">
    <property type="entry name" value="SIR2_2"/>
    <property type="match status" value="1"/>
</dbReference>
<evidence type="ECO:0000313" key="2">
    <source>
        <dbReference type="Proteomes" id="UP001217945"/>
    </source>
</evidence>
<protein>
    <submittedName>
        <fullName evidence="1">SIR2 family protein</fullName>
    </submittedName>
</protein>
<name>A0AAW6JKT3_LIMRT</name>
<organism evidence="1 2">
    <name type="scientific">Limosilactobacillus reuteri</name>
    <name type="common">Lactobacillus reuteri</name>
    <dbReference type="NCBI Taxonomy" id="1598"/>
    <lineage>
        <taxon>Bacteria</taxon>
        <taxon>Bacillati</taxon>
        <taxon>Bacillota</taxon>
        <taxon>Bacilli</taxon>
        <taxon>Lactobacillales</taxon>
        <taxon>Lactobacillaceae</taxon>
        <taxon>Limosilactobacillus</taxon>
    </lineage>
</organism>
<gene>
    <name evidence="1" type="ORF">PSQ53_09795</name>
</gene>
<dbReference type="RefSeq" id="WP_273774666.1">
    <property type="nucleotide sequence ID" value="NZ_JAQTKT010000001.1"/>
</dbReference>
<dbReference type="InterPro" id="IPR029035">
    <property type="entry name" value="DHS-like_NAD/FAD-binding_dom"/>
</dbReference>
<dbReference type="SUPFAM" id="SSF52467">
    <property type="entry name" value="DHS-like NAD/FAD-binding domain"/>
    <property type="match status" value="1"/>
</dbReference>
<dbReference type="AlphaFoldDB" id="A0AAW6JKT3"/>
<comment type="caution">
    <text evidence="1">The sequence shown here is derived from an EMBL/GenBank/DDBJ whole genome shotgun (WGS) entry which is preliminary data.</text>
</comment>
<sequence>MTAAILNKDFIEQIEKAKENNSLIFFIGAGVTASQGYSSWNDYVRHLIEYWKYNFDKLKSEYPYKTDWISQLDWLEKSTFSNERKVDIVRYLVRKYAKQSVFEDEVLSFERQYFNELVPVSSQNLILNQLARIPAIYITTNYDSQIEKSLKQQLEVEPFAIHSTESFGKYLVNNEINSPTSTVIHLHGDTFVKSSNFISSSKSYSDLYYKDSDENLLFFKKIKDFLIGKTIVFLGYGLEEDQVLAKLNLSRKNVSAYALMKRGQKFDNLIEDYYKERQFIQIEWYGTSFDDLPKYVEKLADRINGFEKDSNLIQLKNMLQAEAYEDE</sequence>
<dbReference type="Proteomes" id="UP001217945">
    <property type="component" value="Unassembled WGS sequence"/>
</dbReference>
<accession>A0AAW6JKT3</accession>
<evidence type="ECO:0000313" key="1">
    <source>
        <dbReference type="EMBL" id="MDD1383197.1"/>
    </source>
</evidence>
<dbReference type="EMBL" id="JAQTKT010000001">
    <property type="protein sequence ID" value="MDD1383197.1"/>
    <property type="molecule type" value="Genomic_DNA"/>
</dbReference>
<reference evidence="1" key="1">
    <citation type="submission" date="2023-02" db="EMBL/GenBank/DDBJ databases">
        <title>Complete genome sequence of Limosilactobacillus reuteri SRCM217616 isolated from Bos taurus feces.</title>
        <authorList>
            <person name="Yang H.-G."/>
            <person name="Kim J.-W."/>
            <person name="Ha G.-S."/>
            <person name="Yang H.-J."/>
            <person name="Jeong D.-Y."/>
        </authorList>
    </citation>
    <scope>NUCLEOTIDE SEQUENCE</scope>
    <source>
        <strain evidence="1">SRCM217616</strain>
    </source>
</reference>
<proteinExistence type="predicted"/>